<gene>
    <name evidence="2" type="ORF">MQE39_07580</name>
</gene>
<dbReference type="AlphaFoldDB" id="A0AB35UJ16"/>
<evidence type="ECO:0000313" key="2">
    <source>
        <dbReference type="EMBL" id="MDY5167973.1"/>
    </source>
</evidence>
<protein>
    <submittedName>
        <fullName evidence="2">DUF5011 domain-containing protein</fullName>
    </submittedName>
</protein>
<accession>A0AB35UJ16</accession>
<proteinExistence type="predicted"/>
<dbReference type="Proteomes" id="UP001276902">
    <property type="component" value="Unassembled WGS sequence"/>
</dbReference>
<keyword evidence="1" id="KW-0732">Signal</keyword>
<feature type="signal peptide" evidence="1">
    <location>
        <begin position="1"/>
        <end position="21"/>
    </location>
</feature>
<dbReference type="EMBL" id="JALDAW010000011">
    <property type="protein sequence ID" value="MDY5167973.1"/>
    <property type="molecule type" value="Genomic_DNA"/>
</dbReference>
<sequence length="494" mass="57031">MRVLKWLLTICLLLAVHSLKIESYSATDKERLPYEIQSIEISEEGFVIHGWGMLSSVQHFRDGSDHQFELKLTSDQGEVLVLPGTILANDQTEVMRTMNVRKCGDGEFNQDGEVCYYDYRNVGFQFVIPFELLQTDTAYYASLIVHGLSSGISRETLIYYPTLVPLQTQRDTVIYQAFSDLIDTQLRVAYQSVFERSEPVKENANRTADTFCSPTYGYFVFYEPGTVFTHVYDRIQKGGVTYYKVHTSKAIECVNGRNVSHEGEDHESWIAGNFVDYIGEPLLISAYEINNPPEITILAHPIIYTGEVIHPLDYAIAYDIEDGDLTDQLQIIDGEVMDAPGNYLITFYVEDSKGLYDIKQMLVTVIEPDNYPPLIDASDHTIYQYDDFDYMKDVSAYDYEDGWLNDVISYTGYVDTWVLGEYPVTYYVMDSEGLIDTKTIIVKVIRNPRERIRYIDQDKPFYEEPIPKNWTRKYTYLFDMLKNPKLLAETKFIK</sequence>
<organism evidence="2 3">
    <name type="scientific">Dielma fastidiosa</name>
    <dbReference type="NCBI Taxonomy" id="1034346"/>
    <lineage>
        <taxon>Bacteria</taxon>
        <taxon>Bacillati</taxon>
        <taxon>Bacillota</taxon>
        <taxon>Erysipelotrichia</taxon>
        <taxon>Erysipelotrichales</taxon>
        <taxon>Erysipelotrichaceae</taxon>
        <taxon>Dielma</taxon>
    </lineage>
</organism>
<dbReference type="InterPro" id="IPR013783">
    <property type="entry name" value="Ig-like_fold"/>
</dbReference>
<dbReference type="Gene3D" id="2.60.40.10">
    <property type="entry name" value="Immunoglobulins"/>
    <property type="match status" value="2"/>
</dbReference>
<feature type="chain" id="PRO_5044202264" evidence="1">
    <location>
        <begin position="22"/>
        <end position="494"/>
    </location>
</feature>
<name>A0AB35UJ16_9FIRM</name>
<comment type="caution">
    <text evidence="2">The sequence shown here is derived from an EMBL/GenBank/DDBJ whole genome shotgun (WGS) entry which is preliminary data.</text>
</comment>
<reference evidence="2" key="1">
    <citation type="submission" date="2022-03" db="EMBL/GenBank/DDBJ databases">
        <title>First case of bacteraemia caused by Dielma fastidiosa in a patient hospitalised with diverticulitis.</title>
        <authorList>
            <person name="Forman-Ankjaer B."/>
            <person name="Hvid-Jensen F."/>
            <person name="Kobel C.M."/>
            <person name="Greve T."/>
        </authorList>
    </citation>
    <scope>NUCLEOTIDE SEQUENCE</scope>
    <source>
        <strain evidence="2">AUH_DF_2021</strain>
    </source>
</reference>
<evidence type="ECO:0000313" key="3">
    <source>
        <dbReference type="Proteomes" id="UP001276902"/>
    </source>
</evidence>
<dbReference type="RefSeq" id="WP_320883452.1">
    <property type="nucleotide sequence ID" value="NZ_BAABZA010000001.1"/>
</dbReference>
<evidence type="ECO:0000256" key="1">
    <source>
        <dbReference type="SAM" id="SignalP"/>
    </source>
</evidence>